<accession>A0A1M4ZIC5</accession>
<dbReference type="Gene3D" id="3.40.50.150">
    <property type="entry name" value="Vaccinia Virus protein VP39"/>
    <property type="match status" value="1"/>
</dbReference>
<reference evidence="1 2" key="1">
    <citation type="submission" date="2016-11" db="EMBL/GenBank/DDBJ databases">
        <authorList>
            <person name="Jaros S."/>
            <person name="Januszkiewicz K."/>
            <person name="Wedrychowicz H."/>
        </authorList>
    </citation>
    <scope>NUCLEOTIDE SEQUENCE [LARGE SCALE GENOMIC DNA]</scope>
    <source>
        <strain evidence="1 2">DSM 10502</strain>
    </source>
</reference>
<dbReference type="AlphaFoldDB" id="A0A1M4ZIC5"/>
<keyword evidence="1" id="KW-0489">Methyltransferase</keyword>
<dbReference type="OrthoDB" id="9786100at2"/>
<gene>
    <name evidence="1" type="ORF">SAMN02745190_02029</name>
</gene>
<evidence type="ECO:0000313" key="1">
    <source>
        <dbReference type="EMBL" id="SHF17799.1"/>
    </source>
</evidence>
<evidence type="ECO:0000313" key="2">
    <source>
        <dbReference type="Proteomes" id="UP000184404"/>
    </source>
</evidence>
<dbReference type="STRING" id="1123243.SAMN02745190_02029"/>
<organism evidence="1 2">
    <name type="scientific">Schwartzia succinivorans DSM 10502</name>
    <dbReference type="NCBI Taxonomy" id="1123243"/>
    <lineage>
        <taxon>Bacteria</taxon>
        <taxon>Bacillati</taxon>
        <taxon>Bacillota</taxon>
        <taxon>Negativicutes</taxon>
        <taxon>Selenomonadales</taxon>
        <taxon>Selenomonadaceae</taxon>
        <taxon>Schwartzia</taxon>
    </lineage>
</organism>
<dbReference type="GO" id="GO:0032259">
    <property type="term" value="P:methylation"/>
    <property type="evidence" value="ECO:0007669"/>
    <property type="project" value="UniProtKB-KW"/>
</dbReference>
<sequence>MAELHTSFSGPLKKVPQVDQVIDKYITQSRGNYDEALVTDDRWEVFYQLSDMRTGLLGWYDFPKNAQVLELGCEFGALTGMLCDKAAHVTVVEHSMFRAHTTVKRWQDRDNLDVYVGSMFDIPFRRKFDVIVMVDSFAGLGNGSTEHAPYVEYMRFLQDFLAPQGKVLIAIDNRLGLKFFCGARDPYSGEPFGELGGGTGRGCLFSKKELESIFREAGFTYRKFYYPLPDFRIPQLIFTDDYLPKRDISDNFVPYDHEPDTRVLSELRLYPDIIDNGMFPMMANSFLVECAMQEDFSQVIGATLATDRAPAYNIATCIMKDGSVVKRPLTAAAKQGIRELDENMRMLRERGIETVPFELRDGGFVMKRMELPTLSEWLTQRTPEEGELVMQVLNRLWAAILQSSPPAFDEDNFLLPQYPAADWGVILKKAYINMVPENIFIDGSRLIFFNQGLTRENCPAKYQMFLAVYESADALERIMPVKEIAKSFGIEALWDIMAMEEQSFVSERRRYDVYHMFYNWADMDPTDMMKNRQLLKIMGGDGMRAGNSD</sequence>
<keyword evidence="1" id="KW-0808">Transferase</keyword>
<keyword evidence="2" id="KW-1185">Reference proteome</keyword>
<dbReference type="RefSeq" id="WP_072936143.1">
    <property type="nucleotide sequence ID" value="NZ_FQUG01000008.1"/>
</dbReference>
<dbReference type="InterPro" id="IPR029063">
    <property type="entry name" value="SAM-dependent_MTases_sf"/>
</dbReference>
<dbReference type="EMBL" id="FQUG01000008">
    <property type="protein sequence ID" value="SHF17799.1"/>
    <property type="molecule type" value="Genomic_DNA"/>
</dbReference>
<dbReference type="SUPFAM" id="SSF53335">
    <property type="entry name" value="S-adenosyl-L-methionine-dependent methyltransferases"/>
    <property type="match status" value="1"/>
</dbReference>
<dbReference type="Proteomes" id="UP000184404">
    <property type="component" value="Unassembled WGS sequence"/>
</dbReference>
<name>A0A1M4ZIC5_9FIRM</name>
<protein>
    <submittedName>
        <fullName evidence="1">Methyltransferase domain-containing protein</fullName>
    </submittedName>
</protein>
<dbReference type="GO" id="GO:0008168">
    <property type="term" value="F:methyltransferase activity"/>
    <property type="evidence" value="ECO:0007669"/>
    <property type="project" value="UniProtKB-KW"/>
</dbReference>
<dbReference type="Pfam" id="PF13489">
    <property type="entry name" value="Methyltransf_23"/>
    <property type="match status" value="1"/>
</dbReference>
<proteinExistence type="predicted"/>